<proteinExistence type="predicted"/>
<protein>
    <submittedName>
        <fullName evidence="1">Transporter</fullName>
    </submittedName>
</protein>
<comment type="caution">
    <text evidence="1">The sequence shown here is derived from an EMBL/GenBank/DDBJ whole genome shotgun (WGS) entry which is preliminary data.</text>
</comment>
<evidence type="ECO:0000313" key="1">
    <source>
        <dbReference type="EMBL" id="KHD26312.1"/>
    </source>
</evidence>
<name>A0ACC4P0N0_9VIBR</name>
<dbReference type="EMBL" id="JRWR01000003">
    <property type="protein sequence ID" value="KHD26312.1"/>
    <property type="molecule type" value="Genomic_DNA"/>
</dbReference>
<sequence length="197" mass="21192">MDNFIFAMMVFAFVGAVTPGPVNLLATSTAVQQGSIQAFKHVLGASFAYAGVVYLSGSMLSTVSDKLPMLESSMQLVGSGFLIWLAYKIASAPVGNIEVEQRTTSGWVTGALAQLLNPKAWLVAMSGVSVYVVGQMNPLQWLWTFTFISLGACLIGVGVWALLGKLLAAYLSQPNEQRIFNRAMAIILVMSVSMMWL</sequence>
<accession>A0ACC4P0N0</accession>
<organism evidence="1 2">
    <name type="scientific">Vibrio caribbeanicus</name>
    <dbReference type="NCBI Taxonomy" id="701175"/>
    <lineage>
        <taxon>Bacteria</taxon>
        <taxon>Pseudomonadati</taxon>
        <taxon>Pseudomonadota</taxon>
        <taxon>Gammaproteobacteria</taxon>
        <taxon>Vibrionales</taxon>
        <taxon>Vibrionaceae</taxon>
        <taxon>Vibrio</taxon>
    </lineage>
</organism>
<dbReference type="Proteomes" id="UP000030421">
    <property type="component" value="Unassembled WGS sequence"/>
</dbReference>
<gene>
    <name evidence="1" type="ORF">NM09_06080</name>
</gene>
<reference evidence="1" key="1">
    <citation type="submission" date="2014-10" db="EMBL/GenBank/DDBJ databases">
        <title>Genome sequencing of Vibrio caribbeanicus T14.</title>
        <authorList>
            <person name="Chan K.-G."/>
            <person name="Mohamad N.I."/>
        </authorList>
    </citation>
    <scope>NUCLEOTIDE SEQUENCE</scope>
    <source>
        <strain evidence="1">T14</strain>
    </source>
</reference>
<keyword evidence="2" id="KW-1185">Reference proteome</keyword>
<evidence type="ECO:0000313" key="2">
    <source>
        <dbReference type="Proteomes" id="UP000030421"/>
    </source>
</evidence>